<protein>
    <submittedName>
        <fullName evidence="2">Uncharacterized protein</fullName>
    </submittedName>
</protein>
<accession>A0ABW1QCV5</accession>
<keyword evidence="1" id="KW-1133">Transmembrane helix</keyword>
<dbReference type="EMBL" id="JBHSQE010000003">
    <property type="protein sequence ID" value="MFC6146425.1"/>
    <property type="molecule type" value="Genomic_DNA"/>
</dbReference>
<keyword evidence="3" id="KW-1185">Reference proteome</keyword>
<feature type="transmembrane region" description="Helical" evidence="1">
    <location>
        <begin position="87"/>
        <end position="110"/>
    </location>
</feature>
<feature type="transmembrane region" description="Helical" evidence="1">
    <location>
        <begin position="146"/>
        <end position="164"/>
    </location>
</feature>
<evidence type="ECO:0000256" key="1">
    <source>
        <dbReference type="SAM" id="Phobius"/>
    </source>
</evidence>
<organism evidence="2 3">
    <name type="scientific">Corynebacterium nasicanis</name>
    <dbReference type="NCBI Taxonomy" id="1448267"/>
    <lineage>
        <taxon>Bacteria</taxon>
        <taxon>Bacillati</taxon>
        <taxon>Actinomycetota</taxon>
        <taxon>Actinomycetes</taxon>
        <taxon>Mycobacteriales</taxon>
        <taxon>Corynebacteriaceae</taxon>
        <taxon>Corynebacterium</taxon>
    </lineage>
</organism>
<gene>
    <name evidence="2" type="ORF">ACFPUZ_06350</name>
</gene>
<feature type="transmembrane region" description="Helical" evidence="1">
    <location>
        <begin position="16"/>
        <end position="36"/>
    </location>
</feature>
<name>A0ABW1QCV5_9CORY</name>
<keyword evidence="1" id="KW-0812">Transmembrane</keyword>
<dbReference type="Proteomes" id="UP001596244">
    <property type="component" value="Unassembled WGS sequence"/>
</dbReference>
<reference evidence="3" key="1">
    <citation type="journal article" date="2019" name="Int. J. Syst. Evol. Microbiol.">
        <title>The Global Catalogue of Microorganisms (GCM) 10K type strain sequencing project: providing services to taxonomists for standard genome sequencing and annotation.</title>
        <authorList>
            <consortium name="The Broad Institute Genomics Platform"/>
            <consortium name="The Broad Institute Genome Sequencing Center for Infectious Disease"/>
            <person name="Wu L."/>
            <person name="Ma J."/>
        </authorList>
    </citation>
    <scope>NUCLEOTIDE SEQUENCE [LARGE SCALE GENOMIC DNA]</scope>
    <source>
        <strain evidence="3">CCUG 51943</strain>
    </source>
</reference>
<proteinExistence type="predicted"/>
<keyword evidence="1" id="KW-0472">Membrane</keyword>
<sequence length="182" mass="19195">MIPANERLSPSKAPGLWLLAALIGAVIQLLLTPAVFGWQGYDLFPEVQGGDRSIFLLLWLIVGALALLGFAWTLLRGPARKMTPIDGLVIFCGMSSPLGLVAAVYTLAMVTSWRQWRPIVIGYAAGAAGAMLDVRLQAKTAPGPDVYLGALVLLLLAAVIGVWWGRNRQAAGSPAPAVPATP</sequence>
<dbReference type="RefSeq" id="WP_377000930.1">
    <property type="nucleotide sequence ID" value="NZ_JBHSQE010000003.1"/>
</dbReference>
<feature type="transmembrane region" description="Helical" evidence="1">
    <location>
        <begin position="56"/>
        <end position="75"/>
    </location>
</feature>
<evidence type="ECO:0000313" key="2">
    <source>
        <dbReference type="EMBL" id="MFC6146425.1"/>
    </source>
</evidence>
<comment type="caution">
    <text evidence="2">The sequence shown here is derived from an EMBL/GenBank/DDBJ whole genome shotgun (WGS) entry which is preliminary data.</text>
</comment>
<evidence type="ECO:0000313" key="3">
    <source>
        <dbReference type="Proteomes" id="UP001596244"/>
    </source>
</evidence>